<dbReference type="Gene3D" id="3.30.565.10">
    <property type="entry name" value="Histidine kinase-like ATPase, C-terminal domain"/>
    <property type="match status" value="1"/>
</dbReference>
<organism evidence="10 11">
    <name type="scientific">Paenibacillus contaminans</name>
    <dbReference type="NCBI Taxonomy" id="450362"/>
    <lineage>
        <taxon>Bacteria</taxon>
        <taxon>Bacillati</taxon>
        <taxon>Bacillota</taxon>
        <taxon>Bacilli</taxon>
        <taxon>Bacillales</taxon>
        <taxon>Paenibacillaceae</taxon>
        <taxon>Paenibacillus</taxon>
    </lineage>
</organism>
<dbReference type="EMBL" id="QMFB01000008">
    <property type="protein sequence ID" value="RAV20286.1"/>
    <property type="molecule type" value="Genomic_DNA"/>
</dbReference>
<dbReference type="SUPFAM" id="SSF158472">
    <property type="entry name" value="HAMP domain-like"/>
    <property type="match status" value="1"/>
</dbReference>
<dbReference type="PANTHER" id="PTHR34220">
    <property type="entry name" value="SENSOR HISTIDINE KINASE YPDA"/>
    <property type="match status" value="1"/>
</dbReference>
<feature type="domain" description="HAMP" evidence="9">
    <location>
        <begin position="323"/>
        <end position="375"/>
    </location>
</feature>
<evidence type="ECO:0000259" key="9">
    <source>
        <dbReference type="PROSITE" id="PS50885"/>
    </source>
</evidence>
<evidence type="ECO:0000256" key="6">
    <source>
        <dbReference type="ARBA" id="ARBA00023136"/>
    </source>
</evidence>
<keyword evidence="6 8" id="KW-0472">Membrane</keyword>
<dbReference type="InterPro" id="IPR050640">
    <property type="entry name" value="Bact_2-comp_sensor_kinase"/>
</dbReference>
<dbReference type="CDD" id="cd06225">
    <property type="entry name" value="HAMP"/>
    <property type="match status" value="1"/>
</dbReference>
<dbReference type="GO" id="GO:0000155">
    <property type="term" value="F:phosphorelay sensor kinase activity"/>
    <property type="evidence" value="ECO:0007669"/>
    <property type="project" value="InterPro"/>
</dbReference>
<accession>A0A329MLW4</accession>
<evidence type="ECO:0000313" key="11">
    <source>
        <dbReference type="Proteomes" id="UP000250369"/>
    </source>
</evidence>
<dbReference type="Proteomes" id="UP000250369">
    <property type="component" value="Unassembled WGS sequence"/>
</dbReference>
<keyword evidence="11" id="KW-1185">Reference proteome</keyword>
<keyword evidence="2" id="KW-1003">Cell membrane</keyword>
<dbReference type="GO" id="GO:0005886">
    <property type="term" value="C:plasma membrane"/>
    <property type="evidence" value="ECO:0007669"/>
    <property type="project" value="UniProtKB-SubCell"/>
</dbReference>
<evidence type="ECO:0000256" key="7">
    <source>
        <dbReference type="SAM" id="Coils"/>
    </source>
</evidence>
<dbReference type="Pfam" id="PF00672">
    <property type="entry name" value="HAMP"/>
    <property type="match status" value="1"/>
</dbReference>
<reference evidence="10 11" key="1">
    <citation type="journal article" date="2009" name="Int. J. Syst. Evol. Microbiol.">
        <title>Paenibacillus contaminans sp. nov., isolated from a contaminated laboratory plate.</title>
        <authorList>
            <person name="Chou J.H."/>
            <person name="Lee J.H."/>
            <person name="Lin M.C."/>
            <person name="Chang P.S."/>
            <person name="Arun A.B."/>
            <person name="Young C.C."/>
            <person name="Chen W.M."/>
        </authorList>
    </citation>
    <scope>NUCLEOTIDE SEQUENCE [LARGE SCALE GENOMIC DNA]</scope>
    <source>
        <strain evidence="10 11">CKOBP-6</strain>
    </source>
</reference>
<dbReference type="Pfam" id="PF02518">
    <property type="entry name" value="HATPase_c"/>
    <property type="match status" value="1"/>
</dbReference>
<dbReference type="Gene3D" id="6.10.340.10">
    <property type="match status" value="1"/>
</dbReference>
<keyword evidence="8" id="KW-1133">Transmembrane helix</keyword>
<dbReference type="InterPro" id="IPR003660">
    <property type="entry name" value="HAMP_dom"/>
</dbReference>
<evidence type="ECO:0000256" key="3">
    <source>
        <dbReference type="ARBA" id="ARBA00022553"/>
    </source>
</evidence>
<dbReference type="Pfam" id="PF06580">
    <property type="entry name" value="His_kinase"/>
    <property type="match status" value="1"/>
</dbReference>
<dbReference type="SUPFAM" id="SSF55874">
    <property type="entry name" value="ATPase domain of HSP90 chaperone/DNA topoisomerase II/histidine kinase"/>
    <property type="match status" value="1"/>
</dbReference>
<keyword evidence="5" id="KW-0418">Kinase</keyword>
<comment type="caution">
    <text evidence="10">The sequence shown here is derived from an EMBL/GenBank/DDBJ whole genome shotgun (WGS) entry which is preliminary data.</text>
</comment>
<feature type="transmembrane region" description="Helical" evidence="8">
    <location>
        <begin position="303"/>
        <end position="322"/>
    </location>
</feature>
<dbReference type="PANTHER" id="PTHR34220:SF7">
    <property type="entry name" value="SENSOR HISTIDINE KINASE YPDA"/>
    <property type="match status" value="1"/>
</dbReference>
<evidence type="ECO:0000256" key="5">
    <source>
        <dbReference type="ARBA" id="ARBA00022777"/>
    </source>
</evidence>
<dbReference type="PROSITE" id="PS50885">
    <property type="entry name" value="HAMP"/>
    <property type="match status" value="1"/>
</dbReference>
<dbReference type="InterPro" id="IPR036890">
    <property type="entry name" value="HATPase_C_sf"/>
</dbReference>
<name>A0A329MLW4_9BACL</name>
<evidence type="ECO:0000256" key="8">
    <source>
        <dbReference type="SAM" id="Phobius"/>
    </source>
</evidence>
<evidence type="ECO:0000313" key="10">
    <source>
        <dbReference type="EMBL" id="RAV20286.1"/>
    </source>
</evidence>
<evidence type="ECO:0000256" key="4">
    <source>
        <dbReference type="ARBA" id="ARBA00022679"/>
    </source>
</evidence>
<gene>
    <name evidence="10" type="ORF">DQG23_15015</name>
</gene>
<feature type="coiled-coil region" evidence="7">
    <location>
        <begin position="360"/>
        <end position="390"/>
    </location>
</feature>
<dbReference type="AlphaFoldDB" id="A0A329MLW4"/>
<dbReference type="SMART" id="SM00304">
    <property type="entry name" value="HAMP"/>
    <property type="match status" value="1"/>
</dbReference>
<dbReference type="InterPro" id="IPR003594">
    <property type="entry name" value="HATPase_dom"/>
</dbReference>
<protein>
    <recommendedName>
        <fullName evidence="9">HAMP domain-containing protein</fullName>
    </recommendedName>
</protein>
<proteinExistence type="predicted"/>
<keyword evidence="3" id="KW-0597">Phosphoprotein</keyword>
<sequence length="601" mass="68737">MLKWLRRAAYSADRNGGSKVGRIKTMFTGIGTKVFLISFLSVLCALFIIGFIAYRNIYVMIKENQVKTLQASYIQVEEYLKAYMKNIQTQLLFLANAEIYNKLSEEDYTRTLENMMTINSEEIHFFYVIENGKLLASVPYGFKYFVSPEWLAEVSEETELSGFWWSKPHDSGQGQTVTVAKSFQNPVSGQTLVVALDINVANLVRSMASKEKESSIFLYTRDGDFIATSREPKLYDEFQYLDRMKEQLRHLTISGGSEFETVSAPEGTWKVLKRENNRWEWVVFAVINESEAYPLLTIINRQITLIMVVWVIISLIISYRLASYIKNPIHRITRQMKLGAMGNLDARIELRRNDEFASIANNFNKMMSNIKELFENLKQAEKRKRYQELKTLQSQIHPHFLYNTLSSFYLLCETDRIKELGPMIHSLMGLLHYSIDKVGDIVSLEEELRQVGHYVDLMKLRFGDVFDIDIVVPEHSLFVPLPKLTLITLIENSIFYGLGLTEQRNHIIIAADMANSGGITIEVSDTGPGIDPAKLQDLLTQRSEGGGTFQGLNNLGIRNIHERIQLYFGESYGLHLENEPGQGLLVQIRLPVALGKPRDSL</sequence>
<dbReference type="InterPro" id="IPR010559">
    <property type="entry name" value="Sig_transdc_His_kin_internal"/>
</dbReference>
<comment type="subcellular location">
    <subcellularLocation>
        <location evidence="1">Cell membrane</location>
        <topology evidence="1">Multi-pass membrane protein</topology>
    </subcellularLocation>
</comment>
<feature type="transmembrane region" description="Helical" evidence="8">
    <location>
        <begin position="34"/>
        <end position="54"/>
    </location>
</feature>
<evidence type="ECO:0000256" key="1">
    <source>
        <dbReference type="ARBA" id="ARBA00004651"/>
    </source>
</evidence>
<evidence type="ECO:0000256" key="2">
    <source>
        <dbReference type="ARBA" id="ARBA00022475"/>
    </source>
</evidence>
<keyword evidence="4" id="KW-0808">Transferase</keyword>
<keyword evidence="7" id="KW-0175">Coiled coil</keyword>
<keyword evidence="8" id="KW-0812">Transmembrane</keyword>